<proteinExistence type="predicted"/>
<dbReference type="Gene3D" id="3.40.50.150">
    <property type="entry name" value="Vaccinia Virus protein VP39"/>
    <property type="match status" value="1"/>
</dbReference>
<accession>A0ABQ0B054</accession>
<evidence type="ECO:0000256" key="2">
    <source>
        <dbReference type="ARBA" id="ARBA00022603"/>
    </source>
</evidence>
<evidence type="ECO:0000256" key="3">
    <source>
        <dbReference type="ARBA" id="ARBA00022679"/>
    </source>
</evidence>
<dbReference type="InterPro" id="IPR051537">
    <property type="entry name" value="DNA_Adenine_Mtase"/>
</dbReference>
<comment type="catalytic activity">
    <reaction evidence="6">
        <text>a 2'-deoxyadenosine in DNA + S-adenosyl-L-methionine = an N(6)-methyl-2'-deoxyadenosine in DNA + S-adenosyl-L-homocysteine + H(+)</text>
        <dbReference type="Rhea" id="RHEA:15197"/>
        <dbReference type="Rhea" id="RHEA-COMP:12418"/>
        <dbReference type="Rhea" id="RHEA-COMP:12419"/>
        <dbReference type="ChEBI" id="CHEBI:15378"/>
        <dbReference type="ChEBI" id="CHEBI:57856"/>
        <dbReference type="ChEBI" id="CHEBI:59789"/>
        <dbReference type="ChEBI" id="CHEBI:90615"/>
        <dbReference type="ChEBI" id="CHEBI:90616"/>
        <dbReference type="EC" id="2.1.1.72"/>
    </reaction>
</comment>
<evidence type="ECO:0000256" key="4">
    <source>
        <dbReference type="ARBA" id="ARBA00022691"/>
    </source>
</evidence>
<dbReference type="InterPro" id="IPR003356">
    <property type="entry name" value="DNA_methylase_A-5"/>
</dbReference>
<evidence type="ECO:0000259" key="7">
    <source>
        <dbReference type="Pfam" id="PF02384"/>
    </source>
</evidence>
<dbReference type="PANTHER" id="PTHR42933:SF1">
    <property type="entry name" value="SITE-SPECIFIC DNA-METHYLTRANSFERASE (ADENINE-SPECIFIC)"/>
    <property type="match status" value="1"/>
</dbReference>
<evidence type="ECO:0000313" key="8">
    <source>
        <dbReference type="EMBL" id="GAA6269667.1"/>
    </source>
</evidence>
<name>A0ABQ0B054_9FIRM</name>
<comment type="caution">
    <text evidence="8">The sequence shown here is derived from an EMBL/GenBank/DDBJ whole genome shotgun (WGS) entry which is preliminary data.</text>
</comment>
<evidence type="ECO:0000256" key="1">
    <source>
        <dbReference type="ARBA" id="ARBA00011900"/>
    </source>
</evidence>
<dbReference type="PRINTS" id="PR00507">
    <property type="entry name" value="N12N6MTFRASE"/>
</dbReference>
<dbReference type="SUPFAM" id="SSF53335">
    <property type="entry name" value="S-adenosyl-L-methionine-dependent methyltransferases"/>
    <property type="match status" value="1"/>
</dbReference>
<keyword evidence="4" id="KW-0949">S-adenosyl-L-methionine</keyword>
<keyword evidence="9" id="KW-1185">Reference proteome</keyword>
<gene>
    <name evidence="8" type="ORF">F130042H8_27270</name>
</gene>
<dbReference type="RefSeq" id="WP_390470435.1">
    <property type="nucleotide sequence ID" value="NZ_BAABXL010000001.1"/>
</dbReference>
<dbReference type="EMBL" id="BAABXL010000001">
    <property type="protein sequence ID" value="GAA6269667.1"/>
    <property type="molecule type" value="Genomic_DNA"/>
</dbReference>
<dbReference type="GO" id="GO:0008168">
    <property type="term" value="F:methyltransferase activity"/>
    <property type="evidence" value="ECO:0007669"/>
    <property type="project" value="UniProtKB-KW"/>
</dbReference>
<sequence length="637" mass="72369">MAKKEANFDLYIHQLLCEAGIKADTQGSNNVEIDNALKTASKHQTGKAGYPEYVAVVQDFVIVMEDKADRNNLWLKDDEDKILLSVSATRDYAVNGAVYYAKKIIENTSYKKVFAFGNAGDRKHHILQPVFVDETDDYKILPEVETFENISKEHILEYYKRLVLEETPPEDLELGDILKKAKELHEYLRNYGGLGEDEKPLVVSAILLALREQKHGFSLKQLTGDTVETNTDGAILYKQLENNLQRAKVSPEVKKSRVLNQFTLIKDRPQLNTIREDLGKTPLKFFAEYINTNIFQAVISNSPEDYLGRFYGEFVSYSGGDGQALGVVLTPRHITELFCELVDLKSTDVIFDPCCGTGGFLISGMHKMLQQAKNDTERKRIKKNQIYGIEIRDDMFSIATTNMILRGDGQSNLTCNDFLSKNPSDIQLKGITVGFMNPPYSQAKNKETAQLSELCFIRHLLNCVTVGGKVAVIVPVSAMIGKTKEDKQVKKEILKNHTLEGVISLNKDTFYRVGTVPCIAVFSTGEPHPKEKLVKFINFENDGFEVKKHLGLVETERARDRKQFLLDCWKGKVKEFPSSFMVETTVEDTDEWLHSFYYYNDEIPTEEDFLNSIADYLTFEFNMISHGKGYLFDERGE</sequence>
<feature type="domain" description="DNA methylase adenine-specific" evidence="7">
    <location>
        <begin position="304"/>
        <end position="564"/>
    </location>
</feature>
<dbReference type="Pfam" id="PF02384">
    <property type="entry name" value="N6_Mtase"/>
    <property type="match status" value="1"/>
</dbReference>
<protein>
    <recommendedName>
        <fullName evidence="1">site-specific DNA-methyltransferase (adenine-specific)</fullName>
        <ecNumber evidence="1">2.1.1.72</ecNumber>
    </recommendedName>
</protein>
<keyword evidence="5" id="KW-0680">Restriction system</keyword>
<keyword evidence="2 8" id="KW-0489">Methyltransferase</keyword>
<organism evidence="8 9">
    <name type="scientific">Enterocloster alcoholdehydrogenati</name>
    <dbReference type="NCBI Taxonomy" id="2547410"/>
    <lineage>
        <taxon>Bacteria</taxon>
        <taxon>Bacillati</taxon>
        <taxon>Bacillota</taxon>
        <taxon>Clostridia</taxon>
        <taxon>Lachnospirales</taxon>
        <taxon>Lachnospiraceae</taxon>
        <taxon>Enterocloster</taxon>
    </lineage>
</organism>
<keyword evidence="3" id="KW-0808">Transferase</keyword>
<dbReference type="PANTHER" id="PTHR42933">
    <property type="entry name" value="SLR6095 PROTEIN"/>
    <property type="match status" value="1"/>
</dbReference>
<dbReference type="InterPro" id="IPR029063">
    <property type="entry name" value="SAM-dependent_MTases_sf"/>
</dbReference>
<evidence type="ECO:0000256" key="6">
    <source>
        <dbReference type="ARBA" id="ARBA00047942"/>
    </source>
</evidence>
<dbReference type="EC" id="2.1.1.72" evidence="1"/>
<reference evidence="8 9" key="1">
    <citation type="submission" date="2024-04" db="EMBL/GenBank/DDBJ databases">
        <title>Defined microbial consortia suppress multidrug-resistant proinflammatory Enterobacteriaceae via ecological control.</title>
        <authorList>
            <person name="Furuichi M."/>
            <person name="Kawaguchi T."/>
            <person name="Pust M."/>
            <person name="Yasuma K."/>
            <person name="Plichta D."/>
            <person name="Hasegawa N."/>
            <person name="Ohya T."/>
            <person name="Bhattarai S."/>
            <person name="Sasajima S."/>
            <person name="Aoto Y."/>
            <person name="Tuganbaev T."/>
            <person name="Yaginuma M."/>
            <person name="Ueda M."/>
            <person name="Okahashi N."/>
            <person name="Amafuji K."/>
            <person name="Kiridooshi Y."/>
            <person name="Sugita K."/>
            <person name="Strazar M."/>
            <person name="Skelly A."/>
            <person name="Suda W."/>
            <person name="Hattori M."/>
            <person name="Nakamoto N."/>
            <person name="Caballero S."/>
            <person name="Norman J."/>
            <person name="Olle B."/>
            <person name="Tanoue T."/>
            <person name="Arita M."/>
            <person name="Bucci V."/>
            <person name="Atarashi K."/>
            <person name="Xavier R."/>
            <person name="Honda K."/>
        </authorList>
    </citation>
    <scope>NUCLEOTIDE SEQUENCE [LARGE SCALE GENOMIC DNA]</scope>
    <source>
        <strain evidence="9">f13</strain>
    </source>
</reference>
<evidence type="ECO:0000313" key="9">
    <source>
        <dbReference type="Proteomes" id="UP001600894"/>
    </source>
</evidence>
<dbReference type="Proteomes" id="UP001600894">
    <property type="component" value="Unassembled WGS sequence"/>
</dbReference>
<evidence type="ECO:0000256" key="5">
    <source>
        <dbReference type="ARBA" id="ARBA00022747"/>
    </source>
</evidence>
<dbReference type="GO" id="GO:0032259">
    <property type="term" value="P:methylation"/>
    <property type="evidence" value="ECO:0007669"/>
    <property type="project" value="UniProtKB-KW"/>
</dbReference>